<name>I3SJK0_LOTJA</name>
<protein>
    <recommendedName>
        <fullName evidence="2">NAD-dependent epimerase/dehydratase domain-containing protein</fullName>
    </recommendedName>
</protein>
<dbReference type="EMBL" id="BT140647">
    <property type="protein sequence ID" value="AFK40442.1"/>
    <property type="molecule type" value="mRNA"/>
</dbReference>
<accession>I3SJK0</accession>
<evidence type="ECO:0000313" key="1">
    <source>
        <dbReference type="EMBL" id="AFK40442.1"/>
    </source>
</evidence>
<proteinExistence type="evidence at transcript level"/>
<dbReference type="AlphaFoldDB" id="I3SJK0"/>
<organism evidence="1">
    <name type="scientific">Lotus japonicus</name>
    <name type="common">Lotus corniculatus var. japonicus</name>
    <dbReference type="NCBI Taxonomy" id="34305"/>
    <lineage>
        <taxon>Eukaryota</taxon>
        <taxon>Viridiplantae</taxon>
        <taxon>Streptophyta</taxon>
        <taxon>Embryophyta</taxon>
        <taxon>Tracheophyta</taxon>
        <taxon>Spermatophyta</taxon>
        <taxon>Magnoliopsida</taxon>
        <taxon>eudicotyledons</taxon>
        <taxon>Gunneridae</taxon>
        <taxon>Pentapetalae</taxon>
        <taxon>rosids</taxon>
        <taxon>fabids</taxon>
        <taxon>Fabales</taxon>
        <taxon>Fabaceae</taxon>
        <taxon>Papilionoideae</taxon>
        <taxon>50 kb inversion clade</taxon>
        <taxon>NPAAA clade</taxon>
        <taxon>Hologalegina</taxon>
        <taxon>robinioid clade</taxon>
        <taxon>Loteae</taxon>
        <taxon>Lotus</taxon>
    </lineage>
</organism>
<dbReference type="Gene3D" id="3.40.50.720">
    <property type="entry name" value="NAD(P)-binding Rossmann-like Domain"/>
    <property type="match status" value="1"/>
</dbReference>
<dbReference type="InterPro" id="IPR036291">
    <property type="entry name" value="NAD(P)-bd_dom_sf"/>
</dbReference>
<dbReference type="OMA" id="IKGMQFV"/>
<evidence type="ECO:0008006" key="2">
    <source>
        <dbReference type="Google" id="ProtNLM"/>
    </source>
</evidence>
<dbReference type="SUPFAM" id="SSF51735">
    <property type="entry name" value="NAD(P)-binding Rossmann-fold domains"/>
    <property type="match status" value="1"/>
</dbReference>
<reference evidence="1" key="1">
    <citation type="submission" date="2012-05" db="EMBL/GenBank/DDBJ databases">
        <authorList>
            <person name="Krishnakumar V."/>
            <person name="Cheung F."/>
            <person name="Xiao Y."/>
            <person name="Chan A."/>
            <person name="Moskal W.A."/>
            <person name="Town C.D."/>
        </authorList>
    </citation>
    <scope>NUCLEOTIDE SEQUENCE</scope>
</reference>
<sequence length="136" mass="15478">MYASSLTHKLAGNETHYSIIKQGQFVHIDDLCLAHIFLFEHPEGEGRYVCSACDANIHDIANLINSKYPEYKVPTKFKNIPDQLELVRFSSKKIKDIGFQFKYSLEDMYIAGIDMCREKGLLPKHAKTPGNGITQK</sequence>